<organism evidence="2 3">
    <name type="scientific">Hyalella azteca</name>
    <name type="common">Amphipod</name>
    <dbReference type="NCBI Taxonomy" id="294128"/>
    <lineage>
        <taxon>Eukaryota</taxon>
        <taxon>Metazoa</taxon>
        <taxon>Ecdysozoa</taxon>
        <taxon>Arthropoda</taxon>
        <taxon>Crustacea</taxon>
        <taxon>Multicrustacea</taxon>
        <taxon>Malacostraca</taxon>
        <taxon>Eumalacostraca</taxon>
        <taxon>Peracarida</taxon>
        <taxon>Amphipoda</taxon>
        <taxon>Senticaudata</taxon>
        <taxon>Talitrida</taxon>
        <taxon>Talitroidea</taxon>
        <taxon>Hyalellidae</taxon>
        <taxon>Hyalella</taxon>
    </lineage>
</organism>
<evidence type="ECO:0000313" key="2">
    <source>
        <dbReference type="Proteomes" id="UP000694843"/>
    </source>
</evidence>
<feature type="compositionally biased region" description="Basic and acidic residues" evidence="1">
    <location>
        <begin position="466"/>
        <end position="477"/>
    </location>
</feature>
<evidence type="ECO:0000256" key="1">
    <source>
        <dbReference type="SAM" id="MobiDB-lite"/>
    </source>
</evidence>
<dbReference type="OrthoDB" id="6395329at2759"/>
<dbReference type="Proteomes" id="UP000694843">
    <property type="component" value="Unplaced"/>
</dbReference>
<protein>
    <submittedName>
        <fullName evidence="3">Uncharacterized protein LOC108678782</fullName>
    </submittedName>
</protein>
<feature type="compositionally biased region" description="Basic and acidic residues" evidence="1">
    <location>
        <begin position="297"/>
        <end position="313"/>
    </location>
</feature>
<proteinExistence type="predicted"/>
<feature type="compositionally biased region" description="Basic and acidic residues" evidence="1">
    <location>
        <begin position="168"/>
        <end position="180"/>
    </location>
</feature>
<sequence>MTYFSTQNTWHCSICKRRLSSRARPPDPPPQDTTVIILPTKPSLSAPVLPTPGKPTALTLMTGIASVALASSQAPIQQQQSLQQHQLQSQQQLSQQQKLSNSPATTMRFQASTTAQSLVPVPPAISNTTSASSLSVDGVTSALAYGSGLERRRPSMSYVPPLILTETPKPEPIDSQKKPVDSQPEATAQNVSDSKPSDNQKKSEAENNNGEQIGRKISQESEESSSPREMKRSTSQLSGESSGDESRLEGGRRGRRKSIVRQQSYEEDLETQNNSLLPLWGGGSQLPVRRHSAQGPARRDEALEAARKARDSLDVPCRTQRHHSCDYDLPNQNLLMATPGGGSSWQSSESDMSSGGPSEVGSMTAIDDNRRGSRATAGRHSGYRSSISRNNENHHEAGYSALESSPSPMSPDAPVSQGDPLPTKSAVKPSGPASAGRKDSGAAKQDAAKPVRRREASSSLSLEEENFLHPAEDEWRSTRRRSSTASDVCRVLPTPPHSPRAVAYGMGTSGGSRGTASLESNASLSVDDAAHRRQSSINDAETIKIVIHDVETDQSRIMKSEGAGRRRVTVHRDMSDINNRCEFCRVINSTSA</sequence>
<feature type="compositionally biased region" description="Basic and acidic residues" evidence="1">
    <location>
        <begin position="195"/>
        <end position="205"/>
    </location>
</feature>
<feature type="compositionally biased region" description="Low complexity" evidence="1">
    <location>
        <begin position="344"/>
        <end position="357"/>
    </location>
</feature>
<dbReference type="AlphaFoldDB" id="A0A8B7P9A4"/>
<evidence type="ECO:0000313" key="3">
    <source>
        <dbReference type="RefSeq" id="XP_018022739.2"/>
    </source>
</evidence>
<reference evidence="3" key="1">
    <citation type="submission" date="2025-08" db="UniProtKB">
        <authorList>
            <consortium name="RefSeq"/>
        </authorList>
    </citation>
    <scope>IDENTIFICATION</scope>
    <source>
        <tissue evidence="3">Whole organism</tissue>
    </source>
</reference>
<keyword evidence="2" id="KW-1185">Reference proteome</keyword>
<dbReference type="GeneID" id="108678782"/>
<feature type="region of interest" description="Disordered" evidence="1">
    <location>
        <begin position="336"/>
        <end position="502"/>
    </location>
</feature>
<dbReference type="KEGG" id="hazt:108678782"/>
<feature type="compositionally biased region" description="Polar residues" evidence="1">
    <location>
        <begin position="184"/>
        <end position="194"/>
    </location>
</feature>
<dbReference type="RefSeq" id="XP_018022739.2">
    <property type="nucleotide sequence ID" value="XM_018167250.2"/>
</dbReference>
<accession>A0A8B7P9A4</accession>
<feature type="compositionally biased region" description="Basic and acidic residues" evidence="1">
    <location>
        <begin position="213"/>
        <end position="232"/>
    </location>
</feature>
<feature type="compositionally biased region" description="Basic and acidic residues" evidence="1">
    <location>
        <begin position="436"/>
        <end position="456"/>
    </location>
</feature>
<gene>
    <name evidence="3" type="primary">LOC108678782</name>
</gene>
<name>A0A8B7P9A4_HYAAZ</name>
<feature type="region of interest" description="Disordered" evidence="1">
    <location>
        <begin position="152"/>
        <end position="315"/>
    </location>
</feature>